<dbReference type="GeneID" id="8232913"/>
<accession>E0VXT7</accession>
<sequence>MDYSSTSNKIFPENSNYNEENNDEDLFEWQYIELILHGMNMGKYLNNFVNLNMSLTTFLNMTDDDLFNVGINDGNDRKVILDNLKVHKNYGENCHIPESHSQDLRIAKNVLSQLVILNKYAALLKYKWINQKCIEIDDDDDNSYTTQSLRLFSNVSLEQCNNIIDKLQGPDNLIDLVLQVNSMKLPENLSGHFNEKKYKVVYNYKKLIYLCMGISLFAFTAMKSFKLVKVYECAFLM</sequence>
<dbReference type="InterPro" id="IPR013761">
    <property type="entry name" value="SAM/pointed_sf"/>
</dbReference>
<dbReference type="EMBL" id="AAZO01006130">
    <property type="status" value="NOT_ANNOTATED_CDS"/>
    <property type="molecule type" value="Genomic_DNA"/>
</dbReference>
<feature type="domain" description="SAM" evidence="2">
    <location>
        <begin position="21"/>
        <end position="90"/>
    </location>
</feature>
<dbReference type="Pfam" id="PF00536">
    <property type="entry name" value="SAM_1"/>
    <property type="match status" value="1"/>
</dbReference>
<evidence type="ECO:0000313" key="5">
    <source>
        <dbReference type="Proteomes" id="UP000009046"/>
    </source>
</evidence>
<reference evidence="3" key="2">
    <citation type="submission" date="2007-04" db="EMBL/GenBank/DDBJ databases">
        <title>The genome of the human body louse.</title>
        <authorList>
            <consortium name="The Human Body Louse Genome Consortium"/>
            <person name="Kirkness E."/>
            <person name="Walenz B."/>
            <person name="Hass B."/>
            <person name="Bruggner R."/>
            <person name="Strausberg R."/>
        </authorList>
    </citation>
    <scope>NUCLEOTIDE SEQUENCE</scope>
    <source>
        <strain evidence="3">USDA</strain>
    </source>
</reference>
<evidence type="ECO:0000313" key="3">
    <source>
        <dbReference type="EMBL" id="EEB18193.1"/>
    </source>
</evidence>
<dbReference type="PROSITE" id="PS50105">
    <property type="entry name" value="SAM_DOMAIN"/>
    <property type="match status" value="1"/>
</dbReference>
<dbReference type="VEuPathDB" id="VectorBase:PHUM504290"/>
<proteinExistence type="predicted"/>
<keyword evidence="1" id="KW-1133">Transmembrane helix</keyword>
<dbReference type="SUPFAM" id="SSF47769">
    <property type="entry name" value="SAM/Pointed domain"/>
    <property type="match status" value="1"/>
</dbReference>
<dbReference type="RefSeq" id="XP_002430931.1">
    <property type="nucleotide sequence ID" value="XM_002430886.1"/>
</dbReference>
<dbReference type="EnsemblMetazoa" id="PHUM504290-RA">
    <property type="protein sequence ID" value="PHUM504290-PA"/>
    <property type="gene ID" value="PHUM504290"/>
</dbReference>
<dbReference type="OrthoDB" id="448455at2759"/>
<dbReference type="HOGENOM" id="CLU_1171875_0_0_1"/>
<dbReference type="InParanoid" id="E0VXT7"/>
<dbReference type="AlphaFoldDB" id="E0VXT7"/>
<keyword evidence="1" id="KW-0472">Membrane</keyword>
<feature type="transmembrane region" description="Helical" evidence="1">
    <location>
        <begin position="207"/>
        <end position="228"/>
    </location>
</feature>
<keyword evidence="1" id="KW-0812">Transmembrane</keyword>
<evidence type="ECO:0000256" key="1">
    <source>
        <dbReference type="SAM" id="Phobius"/>
    </source>
</evidence>
<dbReference type="CTD" id="8232913"/>
<name>E0VXT7_PEDHC</name>
<dbReference type="InterPro" id="IPR001660">
    <property type="entry name" value="SAM"/>
</dbReference>
<dbReference type="EMBL" id="DS235840">
    <property type="protein sequence ID" value="EEB18193.1"/>
    <property type="molecule type" value="Genomic_DNA"/>
</dbReference>
<dbReference type="Proteomes" id="UP000009046">
    <property type="component" value="Unassembled WGS sequence"/>
</dbReference>
<dbReference type="Gene3D" id="1.10.150.50">
    <property type="entry name" value="Transcription Factor, Ets-1"/>
    <property type="match status" value="1"/>
</dbReference>
<dbReference type="KEGG" id="phu:Phum_PHUM504290"/>
<evidence type="ECO:0000259" key="2">
    <source>
        <dbReference type="PROSITE" id="PS50105"/>
    </source>
</evidence>
<evidence type="ECO:0000313" key="4">
    <source>
        <dbReference type="EnsemblMetazoa" id="PHUM504290-PA"/>
    </source>
</evidence>
<organism>
    <name type="scientific">Pediculus humanus subsp. corporis</name>
    <name type="common">Body louse</name>
    <dbReference type="NCBI Taxonomy" id="121224"/>
    <lineage>
        <taxon>Eukaryota</taxon>
        <taxon>Metazoa</taxon>
        <taxon>Ecdysozoa</taxon>
        <taxon>Arthropoda</taxon>
        <taxon>Hexapoda</taxon>
        <taxon>Insecta</taxon>
        <taxon>Pterygota</taxon>
        <taxon>Neoptera</taxon>
        <taxon>Paraneoptera</taxon>
        <taxon>Psocodea</taxon>
        <taxon>Troctomorpha</taxon>
        <taxon>Phthiraptera</taxon>
        <taxon>Anoplura</taxon>
        <taxon>Pediculidae</taxon>
        <taxon>Pediculus</taxon>
    </lineage>
</organism>
<keyword evidence="5" id="KW-1185">Reference proteome</keyword>
<gene>
    <name evidence="4" type="primary">8232913</name>
    <name evidence="3" type="ORF">Phum_PHUM504290</name>
</gene>
<reference evidence="3" key="1">
    <citation type="submission" date="2007-04" db="EMBL/GenBank/DDBJ databases">
        <title>Annotation of Pediculus humanus corporis strain USDA.</title>
        <authorList>
            <person name="Kirkness E."/>
            <person name="Hannick L."/>
            <person name="Hass B."/>
            <person name="Bruggner R."/>
            <person name="Lawson D."/>
            <person name="Bidwell S."/>
            <person name="Joardar V."/>
            <person name="Caler E."/>
            <person name="Walenz B."/>
            <person name="Inman J."/>
            <person name="Schobel S."/>
            <person name="Galinsky K."/>
            <person name="Amedeo P."/>
            <person name="Strausberg R."/>
        </authorList>
    </citation>
    <scope>NUCLEOTIDE SEQUENCE</scope>
    <source>
        <strain evidence="3">USDA</strain>
    </source>
</reference>
<reference evidence="4" key="3">
    <citation type="submission" date="2021-02" db="UniProtKB">
        <authorList>
            <consortium name="EnsemblMetazoa"/>
        </authorList>
    </citation>
    <scope>IDENTIFICATION</scope>
    <source>
        <strain evidence="4">USDA</strain>
    </source>
</reference>
<protein>
    <recommendedName>
        <fullName evidence="2">SAM domain-containing protein</fullName>
    </recommendedName>
</protein>